<dbReference type="InterPro" id="IPR018163">
    <property type="entry name" value="Thr/Ala-tRNA-synth_IIc_edit"/>
</dbReference>
<dbReference type="GO" id="GO:0005524">
    <property type="term" value="F:ATP binding"/>
    <property type="evidence" value="ECO:0007669"/>
    <property type="project" value="UniProtKB-UniRule"/>
</dbReference>
<dbReference type="InterPro" id="IPR050058">
    <property type="entry name" value="Ala-tRNA_ligase"/>
</dbReference>
<dbReference type="InterPro" id="IPR009000">
    <property type="entry name" value="Transl_B-barrel_sf"/>
</dbReference>
<dbReference type="InterPro" id="IPR018165">
    <property type="entry name" value="Ala-tRNA-synth_IIc_core"/>
</dbReference>
<dbReference type="GO" id="GO:0005829">
    <property type="term" value="C:cytosol"/>
    <property type="evidence" value="ECO:0007669"/>
    <property type="project" value="TreeGrafter"/>
</dbReference>
<keyword evidence="9 11" id="KW-0648">Protein biosynthesis</keyword>
<dbReference type="KEGG" id="msea:METESE_35840"/>
<dbReference type="NCBIfam" id="TIGR00344">
    <property type="entry name" value="alaS"/>
    <property type="match status" value="1"/>
</dbReference>
<dbReference type="SMART" id="SM00863">
    <property type="entry name" value="tRNA_SAD"/>
    <property type="match status" value="1"/>
</dbReference>
<comment type="similarity">
    <text evidence="1 11">Belongs to the class-II aminoacyl-tRNA synthetase family.</text>
</comment>
<dbReference type="PANTHER" id="PTHR11777">
    <property type="entry name" value="ALANYL-TRNA SYNTHETASE"/>
    <property type="match status" value="1"/>
</dbReference>
<dbReference type="FunFam" id="3.30.54.20:FF:000001">
    <property type="entry name" value="Alanine--tRNA ligase"/>
    <property type="match status" value="1"/>
</dbReference>
<dbReference type="Pfam" id="PF07973">
    <property type="entry name" value="tRNA_SAD"/>
    <property type="match status" value="1"/>
</dbReference>
<dbReference type="Proteomes" id="UP001228113">
    <property type="component" value="Chromosome"/>
</dbReference>
<feature type="domain" description="Alanyl-transfer RNA synthetases family profile" evidence="13">
    <location>
        <begin position="1"/>
        <end position="715"/>
    </location>
</feature>
<dbReference type="SUPFAM" id="SSF55681">
    <property type="entry name" value="Class II aaRS and biotin synthetases"/>
    <property type="match status" value="1"/>
</dbReference>
<keyword evidence="15" id="KW-1185">Reference proteome</keyword>
<dbReference type="AlphaFoldDB" id="A0AA48GSU1"/>
<keyword evidence="7 11" id="KW-0067">ATP-binding</keyword>
<dbReference type="GO" id="GO:0000049">
    <property type="term" value="F:tRNA binding"/>
    <property type="evidence" value="ECO:0007669"/>
    <property type="project" value="UniProtKB-KW"/>
</dbReference>
<evidence type="ECO:0000256" key="5">
    <source>
        <dbReference type="ARBA" id="ARBA00022741"/>
    </source>
</evidence>
<dbReference type="GO" id="GO:0004813">
    <property type="term" value="F:alanine-tRNA ligase activity"/>
    <property type="evidence" value="ECO:0007669"/>
    <property type="project" value="UniProtKB-UniRule"/>
</dbReference>
<dbReference type="GO" id="GO:0045892">
    <property type="term" value="P:negative regulation of DNA-templated transcription"/>
    <property type="evidence" value="ECO:0007669"/>
    <property type="project" value="TreeGrafter"/>
</dbReference>
<evidence type="ECO:0000256" key="4">
    <source>
        <dbReference type="ARBA" id="ARBA00022723"/>
    </source>
</evidence>
<dbReference type="InterPro" id="IPR002318">
    <property type="entry name" value="Ala-tRNA-lgiase_IIc"/>
</dbReference>
<comment type="subcellular location">
    <subcellularLocation>
        <location evidence="11">Cytoplasm</location>
    </subcellularLocation>
</comment>
<evidence type="ECO:0000256" key="6">
    <source>
        <dbReference type="ARBA" id="ARBA00022833"/>
    </source>
</evidence>
<dbReference type="InterPro" id="IPR018162">
    <property type="entry name" value="Ala-tRNA-ligase_IIc_anticod-bd"/>
</dbReference>
<dbReference type="InterPro" id="IPR018164">
    <property type="entry name" value="Ala-tRNA-synth_IIc_N"/>
</dbReference>
<proteinExistence type="inferred from homology"/>
<dbReference type="EMBL" id="AP027081">
    <property type="protein sequence ID" value="BDU78626.1"/>
    <property type="molecule type" value="Genomic_DNA"/>
</dbReference>
<evidence type="ECO:0000256" key="3">
    <source>
        <dbReference type="ARBA" id="ARBA00022598"/>
    </source>
</evidence>
<comment type="cofactor">
    <cofactor evidence="11">
        <name>Zn(2+)</name>
        <dbReference type="ChEBI" id="CHEBI:29105"/>
    </cofactor>
    <text evidence="11">Binds 1 zinc ion per subunit.</text>
</comment>
<organism evidence="14 15">
    <name type="scientific">Mesoterricola sediminis</name>
    <dbReference type="NCBI Taxonomy" id="2927980"/>
    <lineage>
        <taxon>Bacteria</taxon>
        <taxon>Pseudomonadati</taxon>
        <taxon>Acidobacteriota</taxon>
        <taxon>Holophagae</taxon>
        <taxon>Holophagales</taxon>
        <taxon>Holophagaceae</taxon>
        <taxon>Mesoterricola</taxon>
    </lineage>
</organism>
<dbReference type="PROSITE" id="PS50860">
    <property type="entry name" value="AA_TRNA_LIGASE_II_ALA"/>
    <property type="match status" value="1"/>
</dbReference>
<dbReference type="InterPro" id="IPR023033">
    <property type="entry name" value="Ala_tRNA_ligase_euk/bac"/>
</dbReference>
<dbReference type="RefSeq" id="WP_316410762.1">
    <property type="nucleotide sequence ID" value="NZ_AP027081.1"/>
</dbReference>
<gene>
    <name evidence="14" type="primary">alaS_2</name>
    <name evidence="11" type="synonym">alaS</name>
    <name evidence="14" type="ORF">METESE_35840</name>
</gene>
<dbReference type="SUPFAM" id="SSF55186">
    <property type="entry name" value="ThrRS/AlaRS common domain"/>
    <property type="match status" value="1"/>
</dbReference>
<feature type="binding site" evidence="11">
    <location>
        <position position="574"/>
    </location>
    <ligand>
        <name>Zn(2+)</name>
        <dbReference type="ChEBI" id="CHEBI:29105"/>
    </ligand>
</feature>
<evidence type="ECO:0000256" key="7">
    <source>
        <dbReference type="ARBA" id="ARBA00022840"/>
    </source>
</evidence>
<dbReference type="InterPro" id="IPR003156">
    <property type="entry name" value="DHHA1_dom"/>
</dbReference>
<dbReference type="Gene3D" id="3.30.930.10">
    <property type="entry name" value="Bira Bifunctional Protein, Domain 2"/>
    <property type="match status" value="1"/>
</dbReference>
<dbReference type="SUPFAM" id="SSF101353">
    <property type="entry name" value="Putative anticodon-binding domain of alanyl-tRNA synthetase (AlaRS)"/>
    <property type="match status" value="1"/>
</dbReference>
<evidence type="ECO:0000256" key="10">
    <source>
        <dbReference type="ARBA" id="ARBA00023146"/>
    </source>
</evidence>
<keyword evidence="4 11" id="KW-0479">Metal-binding</keyword>
<evidence type="ECO:0000256" key="11">
    <source>
        <dbReference type="HAMAP-Rule" id="MF_00036"/>
    </source>
</evidence>
<dbReference type="FunFam" id="3.10.310.40:FF:000001">
    <property type="entry name" value="Alanine--tRNA ligase"/>
    <property type="match status" value="1"/>
</dbReference>
<evidence type="ECO:0000256" key="2">
    <source>
        <dbReference type="ARBA" id="ARBA00022555"/>
    </source>
</evidence>
<dbReference type="GO" id="GO:0008270">
    <property type="term" value="F:zinc ion binding"/>
    <property type="evidence" value="ECO:0007669"/>
    <property type="project" value="UniProtKB-UniRule"/>
</dbReference>
<keyword evidence="12" id="KW-0175">Coiled coil</keyword>
<keyword evidence="3 11" id="KW-0436">Ligase</keyword>
<protein>
    <recommendedName>
        <fullName evidence="11">Alanine--tRNA ligase</fullName>
        <ecNumber evidence="11">6.1.1.7</ecNumber>
    </recommendedName>
    <alternativeName>
        <fullName evidence="11">Alanyl-tRNA synthetase</fullName>
        <shortName evidence="11">AlaRS</shortName>
    </alternativeName>
</protein>
<feature type="binding site" evidence="11">
    <location>
        <position position="570"/>
    </location>
    <ligand>
        <name>Zn(2+)</name>
        <dbReference type="ChEBI" id="CHEBI:29105"/>
    </ligand>
</feature>
<keyword evidence="5 11" id="KW-0547">Nucleotide-binding</keyword>
<name>A0AA48GSU1_9BACT</name>
<feature type="coiled-coil region" evidence="12">
    <location>
        <begin position="731"/>
        <end position="758"/>
    </location>
</feature>
<dbReference type="FunFam" id="3.30.980.10:FF:000004">
    <property type="entry name" value="Alanine--tRNA ligase, cytoplasmic"/>
    <property type="match status" value="1"/>
</dbReference>
<comment type="function">
    <text evidence="11">Catalyzes the attachment of alanine to tRNA(Ala) in a two-step reaction: alanine is first activated by ATP to form Ala-AMP and then transferred to the acceptor end of tRNA(Ala). Also edits incorrectly charged Ser-tRNA(Ala) and Gly-tRNA(Ala) via its editing domain.</text>
</comment>
<dbReference type="Gene3D" id="3.10.310.40">
    <property type="match status" value="1"/>
</dbReference>
<evidence type="ECO:0000313" key="14">
    <source>
        <dbReference type="EMBL" id="BDU78626.1"/>
    </source>
</evidence>
<feature type="binding site" evidence="11">
    <location>
        <position position="676"/>
    </location>
    <ligand>
        <name>Zn(2+)</name>
        <dbReference type="ChEBI" id="CHEBI:29105"/>
    </ligand>
</feature>
<reference evidence="14" key="1">
    <citation type="journal article" date="2023" name="Int. J. Syst. Evol. Microbiol.">
        <title>Mesoterricola silvestris gen. nov., sp. nov., Mesoterricola sediminis sp. nov., Geothrix oryzae sp. nov., Geothrix edaphica sp. nov., Geothrix rubra sp. nov., and Geothrix limicola sp. nov., six novel members of Acidobacteriota isolated from soils.</title>
        <authorList>
            <person name="Itoh H."/>
            <person name="Sugisawa Y."/>
            <person name="Mise K."/>
            <person name="Xu Z."/>
            <person name="Kuniyasu M."/>
            <person name="Ushijima N."/>
            <person name="Kawano K."/>
            <person name="Kobayashi E."/>
            <person name="Shiratori Y."/>
            <person name="Masuda Y."/>
            <person name="Senoo K."/>
        </authorList>
    </citation>
    <scope>NUCLEOTIDE SEQUENCE</scope>
    <source>
        <strain evidence="14">W786</strain>
    </source>
</reference>
<dbReference type="Gene3D" id="3.30.54.20">
    <property type="match status" value="1"/>
</dbReference>
<evidence type="ECO:0000256" key="8">
    <source>
        <dbReference type="ARBA" id="ARBA00022884"/>
    </source>
</evidence>
<dbReference type="SUPFAM" id="SSF50447">
    <property type="entry name" value="Translation proteins"/>
    <property type="match status" value="1"/>
</dbReference>
<dbReference type="InterPro" id="IPR012947">
    <property type="entry name" value="tRNA_SAD"/>
</dbReference>
<keyword evidence="2 11" id="KW-0820">tRNA-binding</keyword>
<evidence type="ECO:0000259" key="13">
    <source>
        <dbReference type="PROSITE" id="PS50860"/>
    </source>
</evidence>
<dbReference type="HAMAP" id="MF_00036_B">
    <property type="entry name" value="Ala_tRNA_synth_B"/>
    <property type="match status" value="1"/>
</dbReference>
<evidence type="ECO:0000313" key="15">
    <source>
        <dbReference type="Proteomes" id="UP001228113"/>
    </source>
</evidence>
<keyword evidence="10 11" id="KW-0030">Aminoacyl-tRNA synthetase</keyword>
<evidence type="ECO:0000256" key="1">
    <source>
        <dbReference type="ARBA" id="ARBA00008226"/>
    </source>
</evidence>
<dbReference type="CDD" id="cd00673">
    <property type="entry name" value="AlaRS_core"/>
    <property type="match status" value="1"/>
</dbReference>
<keyword evidence="6 11" id="KW-0862">Zinc</keyword>
<dbReference type="FunFam" id="3.30.930.10:FF:000004">
    <property type="entry name" value="Alanine--tRNA ligase"/>
    <property type="match status" value="1"/>
</dbReference>
<keyword evidence="8 11" id="KW-0694">RNA-binding</keyword>
<dbReference type="GO" id="GO:0002161">
    <property type="term" value="F:aminoacyl-tRNA deacylase activity"/>
    <property type="evidence" value="ECO:0007669"/>
    <property type="project" value="TreeGrafter"/>
</dbReference>
<dbReference type="Pfam" id="PF02272">
    <property type="entry name" value="DHHA1"/>
    <property type="match status" value="1"/>
</dbReference>
<dbReference type="PANTHER" id="PTHR11777:SF9">
    <property type="entry name" value="ALANINE--TRNA LIGASE, CYTOPLASMIC"/>
    <property type="match status" value="1"/>
</dbReference>
<dbReference type="GO" id="GO:0006419">
    <property type="term" value="P:alanyl-tRNA aminoacylation"/>
    <property type="evidence" value="ECO:0007669"/>
    <property type="project" value="UniProtKB-UniRule"/>
</dbReference>
<dbReference type="Gene3D" id="2.40.30.130">
    <property type="match status" value="1"/>
</dbReference>
<accession>A0AA48GSU1</accession>
<comment type="catalytic activity">
    <reaction evidence="11">
        <text>tRNA(Ala) + L-alanine + ATP = L-alanyl-tRNA(Ala) + AMP + diphosphate</text>
        <dbReference type="Rhea" id="RHEA:12540"/>
        <dbReference type="Rhea" id="RHEA-COMP:9657"/>
        <dbReference type="Rhea" id="RHEA-COMP:9923"/>
        <dbReference type="ChEBI" id="CHEBI:30616"/>
        <dbReference type="ChEBI" id="CHEBI:33019"/>
        <dbReference type="ChEBI" id="CHEBI:57972"/>
        <dbReference type="ChEBI" id="CHEBI:78442"/>
        <dbReference type="ChEBI" id="CHEBI:78497"/>
        <dbReference type="ChEBI" id="CHEBI:456215"/>
        <dbReference type="EC" id="6.1.1.7"/>
    </reaction>
</comment>
<sequence length="877" mass="95614">MKTSELRARFLDYFAHRGHRVVASSSVVGPADDPTVMWTNAGMVQFKDLFLGKEKRDYTRAASSQKCLRAGGKHNDLDQVGFTARHHTFFEMLGNFSFGDYFKADAIRFAWELVTGPVEQGFLGLDPSRLWVTVFEGAEGIPADTEAEEMWAAAGVPRDRIMRFGKKDNFWQMGDTGPCGPCSEMHYDRGPQFPGDDLPNGEGDRVMEIWNLVFMQYERDAKGVLTPLPRPSIDTGMGLERVASILQGVDSNYEIDLFRPIFDAIWKRAKVDAGQRAETSNRTASQVIADHIRAATFMIFDGVVPSNEGRGYVLRKIIRRALRFGRKLGIEGRFFADLAPSVFVAMGDAYPELEGELNRIMKVLSREEGQFSLTLTTGLKQLESLDVSGGSIPGAEIFKLYDTFGFPVDLVEDWCRERGLVCDLEGFNDELRQQKAKSRAAMKVHDIRLGGDLGALADLRATVFQGYEATEGMGKILALFDAENRRVRELTGKGSVVLDHTPFYAQGGGQVGDTGLLKAEGATAEVTDCTAPAPRRHLHHVNVTGRPLREGETVLASVDAERRARIKAHHTATHLLHAALREVLGTHVKQAGSVVDADRLRFDFSHYAPLEPDQVAEIERLVNEQTLRAFRTTSQMMPIEDALAAGAMALFGEKYGDTVRVMTVPGFSRELCGGTHVDNTGEIGLVKIVSEGAVAAGVRRIEAVAGAAALHRLQEDEHVLQALARQANAPRENLGNVLHAKEARIQQLEKELKEARLKAAGSGGASEQVEEAGGRTLVTMAVEGIDGNALREMMDQVRTRHRSAVIALASKLAEDKLALLVSVSLDLQGGADAGALLKLMAPHVDGRGGGKKELAQGGGANPAGIPKAFEALRAALK</sequence>
<dbReference type="Pfam" id="PF01411">
    <property type="entry name" value="tRNA-synt_2c"/>
    <property type="match status" value="1"/>
</dbReference>
<dbReference type="InterPro" id="IPR045864">
    <property type="entry name" value="aa-tRNA-synth_II/BPL/LPL"/>
</dbReference>
<comment type="domain">
    <text evidence="11">Consists of three domains; the N-terminal catalytic domain, the editing domain and the C-terminal C-Ala domain. The editing domain removes incorrectly charged amino acids, while the C-Ala domain, along with tRNA(Ala), serves as a bridge to cooperatively bring together the editing and aminoacylation centers thus stimulating deacylation of misacylated tRNAs.</text>
</comment>
<feature type="binding site" evidence="11">
    <location>
        <position position="672"/>
    </location>
    <ligand>
        <name>Zn(2+)</name>
        <dbReference type="ChEBI" id="CHEBI:29105"/>
    </ligand>
</feature>
<dbReference type="EC" id="6.1.1.7" evidence="11"/>
<dbReference type="Gene3D" id="3.30.980.10">
    <property type="entry name" value="Threonyl-trna Synthetase, Chain A, domain 2"/>
    <property type="match status" value="1"/>
</dbReference>
<evidence type="ECO:0000256" key="12">
    <source>
        <dbReference type="SAM" id="Coils"/>
    </source>
</evidence>
<evidence type="ECO:0000256" key="9">
    <source>
        <dbReference type="ARBA" id="ARBA00022917"/>
    </source>
</evidence>
<keyword evidence="11" id="KW-0963">Cytoplasm</keyword>
<dbReference type="PRINTS" id="PR00980">
    <property type="entry name" value="TRNASYNTHALA"/>
</dbReference>